<evidence type="ECO:0000256" key="7">
    <source>
        <dbReference type="HAMAP-Rule" id="MF_00537"/>
    </source>
</evidence>
<dbReference type="AlphaFoldDB" id="A0A1I5X6L3"/>
<dbReference type="Pfam" id="PF00253">
    <property type="entry name" value="Ribosomal_S14"/>
    <property type="match status" value="1"/>
</dbReference>
<keyword evidence="4 7" id="KW-0687">Ribonucleoprotein</keyword>
<dbReference type="InterPro" id="IPR001209">
    <property type="entry name" value="Ribosomal_uS14"/>
</dbReference>
<evidence type="ECO:0000313" key="8">
    <source>
        <dbReference type="EMBL" id="SFQ27622.1"/>
    </source>
</evidence>
<gene>
    <name evidence="7" type="primary">rpsN</name>
    <name evidence="8" type="ORF">SAMN05216190_15116</name>
</gene>
<dbReference type="OrthoDB" id="9810484at2"/>
<keyword evidence="9" id="KW-1185">Reference proteome</keyword>
<keyword evidence="3 7" id="KW-0689">Ribosomal protein</keyword>
<dbReference type="GO" id="GO:0006412">
    <property type="term" value="P:translation"/>
    <property type="evidence" value="ECO:0007669"/>
    <property type="project" value="UniProtKB-UniRule"/>
</dbReference>
<dbReference type="Proteomes" id="UP000198784">
    <property type="component" value="Unassembled WGS sequence"/>
</dbReference>
<dbReference type="SUPFAM" id="SSF57716">
    <property type="entry name" value="Glucocorticoid receptor-like (DNA-binding domain)"/>
    <property type="match status" value="1"/>
</dbReference>
<dbReference type="PANTHER" id="PTHR19836:SF19">
    <property type="entry name" value="SMALL RIBOSOMAL SUBUNIT PROTEIN US14M"/>
    <property type="match status" value="1"/>
</dbReference>
<reference evidence="9" key="1">
    <citation type="submission" date="2016-10" db="EMBL/GenBank/DDBJ databases">
        <authorList>
            <person name="Varghese N."/>
            <person name="Submissions S."/>
        </authorList>
    </citation>
    <scope>NUCLEOTIDE SEQUENCE [LARGE SCALE GENOMIC DNA]</scope>
    <source>
        <strain evidence="9">DSM 17834</strain>
    </source>
</reference>
<dbReference type="InterPro" id="IPR018271">
    <property type="entry name" value="Ribosomal_uS14_CS"/>
</dbReference>
<dbReference type="Gene3D" id="1.10.287.1480">
    <property type="match status" value="1"/>
</dbReference>
<sequence>MAKMSMKNRELKRQQTVAKYAKKRAELKATIADLNATPEARWEAQIALQKQPRDASASRLRNRCRITGRPHGVYRKFGLSRIKLREAAMRGDVPGLVKASW</sequence>
<evidence type="ECO:0000256" key="1">
    <source>
        <dbReference type="ARBA" id="ARBA00003686"/>
    </source>
</evidence>
<evidence type="ECO:0000313" key="9">
    <source>
        <dbReference type="Proteomes" id="UP000198784"/>
    </source>
</evidence>
<keyword evidence="7" id="KW-0694">RNA-binding</keyword>
<dbReference type="EMBL" id="FOWX01000051">
    <property type="protein sequence ID" value="SFQ27622.1"/>
    <property type="molecule type" value="Genomic_DNA"/>
</dbReference>
<dbReference type="STRING" id="289003.SAMN05216190_15116"/>
<dbReference type="GO" id="GO:0019843">
    <property type="term" value="F:rRNA binding"/>
    <property type="evidence" value="ECO:0007669"/>
    <property type="project" value="UniProtKB-UniRule"/>
</dbReference>
<keyword evidence="7" id="KW-0699">rRNA-binding</keyword>
<name>A0A1I5X6L3_9PSED</name>
<evidence type="ECO:0000256" key="3">
    <source>
        <dbReference type="ARBA" id="ARBA00022980"/>
    </source>
</evidence>
<evidence type="ECO:0000256" key="5">
    <source>
        <dbReference type="ARBA" id="ARBA00035167"/>
    </source>
</evidence>
<dbReference type="InterPro" id="IPR023036">
    <property type="entry name" value="Ribosomal_uS14_bac/plastid"/>
</dbReference>
<dbReference type="PROSITE" id="PS00527">
    <property type="entry name" value="RIBOSOMAL_S14"/>
    <property type="match status" value="1"/>
</dbReference>
<organism evidence="8 9">
    <name type="scientific">Pseudomonas borbori</name>
    <dbReference type="NCBI Taxonomy" id="289003"/>
    <lineage>
        <taxon>Bacteria</taxon>
        <taxon>Pseudomonadati</taxon>
        <taxon>Pseudomonadota</taxon>
        <taxon>Gammaproteobacteria</taxon>
        <taxon>Pseudomonadales</taxon>
        <taxon>Pseudomonadaceae</taxon>
        <taxon>Pseudomonas</taxon>
    </lineage>
</organism>
<dbReference type="NCBIfam" id="NF006477">
    <property type="entry name" value="PRK08881.1"/>
    <property type="match status" value="1"/>
</dbReference>
<comment type="function">
    <text evidence="1 7">Binds 16S rRNA, required for the assembly of 30S particles and may also be responsible for determining the conformation of the 16S rRNA at the A site.</text>
</comment>
<proteinExistence type="inferred from homology"/>
<dbReference type="GO" id="GO:0005737">
    <property type="term" value="C:cytoplasm"/>
    <property type="evidence" value="ECO:0007669"/>
    <property type="project" value="UniProtKB-ARBA"/>
</dbReference>
<evidence type="ECO:0000256" key="6">
    <source>
        <dbReference type="ARBA" id="ARBA00047110"/>
    </source>
</evidence>
<comment type="subunit">
    <text evidence="6 7">Part of the 30S ribosomal subunit. Contacts proteins S3 and S10.</text>
</comment>
<dbReference type="FunFam" id="1.10.287.1480:FF:000001">
    <property type="entry name" value="30S ribosomal protein S14"/>
    <property type="match status" value="1"/>
</dbReference>
<dbReference type="GO" id="GO:0015935">
    <property type="term" value="C:small ribosomal subunit"/>
    <property type="evidence" value="ECO:0007669"/>
    <property type="project" value="TreeGrafter"/>
</dbReference>
<dbReference type="PANTHER" id="PTHR19836">
    <property type="entry name" value="30S RIBOSOMAL PROTEIN S14"/>
    <property type="match status" value="1"/>
</dbReference>
<protein>
    <recommendedName>
        <fullName evidence="5 7">Small ribosomal subunit protein uS14</fullName>
    </recommendedName>
</protein>
<dbReference type="RefSeq" id="WP_090505807.1">
    <property type="nucleotide sequence ID" value="NZ_FOWX01000051.1"/>
</dbReference>
<accession>A0A1I5X6L3</accession>
<dbReference type="GO" id="GO:0003735">
    <property type="term" value="F:structural constituent of ribosome"/>
    <property type="evidence" value="ECO:0007669"/>
    <property type="project" value="InterPro"/>
</dbReference>
<evidence type="ECO:0000256" key="2">
    <source>
        <dbReference type="ARBA" id="ARBA00009083"/>
    </source>
</evidence>
<dbReference type="HAMAP" id="MF_00537">
    <property type="entry name" value="Ribosomal_uS14_1"/>
    <property type="match status" value="1"/>
</dbReference>
<comment type="similarity">
    <text evidence="2 7">Belongs to the universal ribosomal protein uS14 family.</text>
</comment>
<evidence type="ECO:0000256" key="4">
    <source>
        <dbReference type="ARBA" id="ARBA00023274"/>
    </source>
</evidence>